<dbReference type="AlphaFoldDB" id="A0A221K1J4"/>
<evidence type="ECO:0000313" key="3">
    <source>
        <dbReference type="EMBL" id="ASM72839.1"/>
    </source>
</evidence>
<organism evidence="3 4">
    <name type="scientific">Pseudosulfitobacter pseudonitzschiae</name>
    <dbReference type="NCBI Taxonomy" id="1402135"/>
    <lineage>
        <taxon>Bacteria</taxon>
        <taxon>Pseudomonadati</taxon>
        <taxon>Pseudomonadota</taxon>
        <taxon>Alphaproteobacteria</taxon>
        <taxon>Rhodobacterales</taxon>
        <taxon>Roseobacteraceae</taxon>
        <taxon>Pseudosulfitobacter</taxon>
    </lineage>
</organism>
<dbReference type="Pfam" id="PF05065">
    <property type="entry name" value="Phage_capsid"/>
    <property type="match status" value="1"/>
</dbReference>
<dbReference type="InterPro" id="IPR054612">
    <property type="entry name" value="Phage_capsid-like_C"/>
</dbReference>
<protein>
    <submittedName>
        <fullName evidence="3">Phage capsid family protein</fullName>
    </submittedName>
</protein>
<dbReference type="InterPro" id="IPR024455">
    <property type="entry name" value="Phage_capsid"/>
</dbReference>
<feature type="domain" description="Phage capsid-like C-terminal" evidence="2">
    <location>
        <begin position="145"/>
        <end position="414"/>
    </location>
</feature>
<sequence>MLKSVEIARRQSEIRQNLAELANKETPSEDEIRKMGELDTEYRSNETRYRAALIAEDTERRDAGNELETRCGQEWADLVANFQLRQVALALDEGRELDGQTAEIVTELRSAGGFRGIPVPWQALEVRAGETVAGGTPTPIQTRPIIDRLFPDSVASRMGAQMISIDAGAIEWPVTTSAVTAGWAATETGNVAGPTVYATADRAMSPDHNLGVQMRITRKALKQSGAALEQAVRRDMNGAMGAAMDQAAFLGTGADGQPLGVITGAATYGITSTPIDALASWGAFRSAVTRFMTSNAAGSPDAVRSLIRPELWDYLDGVLIDGTAVSEWDRLLKNLPSANIAMTNNALAAPSGTPVATSALLTTAAGGVAPIFIGAWGAVDMIRDPYSDAQSGGLRITALATMDVTVARPVQLQLLTGLQLAAS</sequence>
<accession>A0A221K1J4</accession>
<evidence type="ECO:0000259" key="2">
    <source>
        <dbReference type="Pfam" id="PF05065"/>
    </source>
</evidence>
<dbReference type="OrthoDB" id="7754466at2"/>
<dbReference type="Proteomes" id="UP000199754">
    <property type="component" value="Chromosome"/>
</dbReference>
<comment type="subcellular location">
    <subcellularLocation>
        <location evidence="1">Virion</location>
    </subcellularLocation>
</comment>
<gene>
    <name evidence="3" type="ORF">SULPSESMR1_02036</name>
</gene>
<dbReference type="EMBL" id="CP022415">
    <property type="protein sequence ID" value="ASM72839.1"/>
    <property type="molecule type" value="Genomic_DNA"/>
</dbReference>
<dbReference type="NCBIfam" id="TIGR01554">
    <property type="entry name" value="major_cap_HK97"/>
    <property type="match status" value="1"/>
</dbReference>
<dbReference type="SUPFAM" id="SSF56563">
    <property type="entry name" value="Major capsid protein gp5"/>
    <property type="match status" value="1"/>
</dbReference>
<name>A0A221K1J4_9RHOB</name>
<reference evidence="3 4" key="1">
    <citation type="submission" date="2017-07" db="EMBL/GenBank/DDBJ databases">
        <title>Genome Sequence of Sulfitobacter pseudonitzschiae Strain SMR1 Isolated from a culture of the Diatom Skeletonema marinoi.</title>
        <authorList>
            <person name="Topel M."/>
            <person name="Pinder M.I.M."/>
            <person name="Johansson O.N."/>
            <person name="Kourtchenko O."/>
            <person name="Godhe A."/>
            <person name="Clarke A.K."/>
        </authorList>
    </citation>
    <scope>NUCLEOTIDE SEQUENCE [LARGE SCALE GENOMIC DNA]</scope>
    <source>
        <strain evidence="3 4">SMR1</strain>
    </source>
</reference>
<evidence type="ECO:0000256" key="1">
    <source>
        <dbReference type="ARBA" id="ARBA00004328"/>
    </source>
</evidence>
<dbReference type="Gene3D" id="3.30.2400.10">
    <property type="entry name" value="Major capsid protein gp5"/>
    <property type="match status" value="1"/>
</dbReference>
<proteinExistence type="predicted"/>
<dbReference type="RefSeq" id="WP_089420694.1">
    <property type="nucleotide sequence ID" value="NZ_CP022415.1"/>
</dbReference>
<keyword evidence="4" id="KW-1185">Reference proteome</keyword>
<dbReference type="KEGG" id="spse:SULPSESMR1_02036"/>
<evidence type="ECO:0000313" key="4">
    <source>
        <dbReference type="Proteomes" id="UP000199754"/>
    </source>
</evidence>